<protein>
    <submittedName>
        <fullName evidence="1">Uncharacterized protein</fullName>
    </submittedName>
</protein>
<gene>
    <name evidence="1" type="ORF">ACFFT3_07905</name>
</gene>
<keyword evidence="2" id="KW-1185">Reference proteome</keyword>
<accession>A0ABV5JZH7</accession>
<evidence type="ECO:0000313" key="2">
    <source>
        <dbReference type="Proteomes" id="UP001589665"/>
    </source>
</evidence>
<proteinExistence type="predicted"/>
<sequence>MNSISNIIEYTIGLLNDTSKTNVYTNINRFYRIDKNVINHKKQQPYNY</sequence>
<dbReference type="Proteomes" id="UP001589665">
    <property type="component" value="Unassembled WGS sequence"/>
</dbReference>
<dbReference type="RefSeq" id="WP_158283748.1">
    <property type="nucleotide sequence ID" value="NZ_BMNS01000006.1"/>
</dbReference>
<evidence type="ECO:0000313" key="1">
    <source>
        <dbReference type="EMBL" id="MFB9271811.1"/>
    </source>
</evidence>
<reference evidence="1 2" key="1">
    <citation type="submission" date="2024-09" db="EMBL/GenBank/DDBJ databases">
        <authorList>
            <person name="Sun Q."/>
            <person name="Mori K."/>
        </authorList>
    </citation>
    <scope>NUCLEOTIDE SEQUENCE [LARGE SCALE GENOMIC DNA]</scope>
    <source>
        <strain evidence="1 2">JCM 13034</strain>
    </source>
</reference>
<dbReference type="EMBL" id="JBHMDX010000006">
    <property type="protein sequence ID" value="MFB9271811.1"/>
    <property type="molecule type" value="Genomic_DNA"/>
</dbReference>
<organism evidence="1 2">
    <name type="scientific">Lutibacter litoralis</name>
    <dbReference type="NCBI Taxonomy" id="321268"/>
    <lineage>
        <taxon>Bacteria</taxon>
        <taxon>Pseudomonadati</taxon>
        <taxon>Bacteroidota</taxon>
        <taxon>Flavobacteriia</taxon>
        <taxon>Flavobacteriales</taxon>
        <taxon>Flavobacteriaceae</taxon>
        <taxon>Lutibacter</taxon>
    </lineage>
</organism>
<comment type="caution">
    <text evidence="1">The sequence shown here is derived from an EMBL/GenBank/DDBJ whole genome shotgun (WGS) entry which is preliminary data.</text>
</comment>
<name>A0ABV5JZH7_9FLAO</name>